<organism evidence="2 3">
    <name type="scientific">Colletotrichum shisoi</name>
    <dbReference type="NCBI Taxonomy" id="2078593"/>
    <lineage>
        <taxon>Eukaryota</taxon>
        <taxon>Fungi</taxon>
        <taxon>Dikarya</taxon>
        <taxon>Ascomycota</taxon>
        <taxon>Pezizomycotina</taxon>
        <taxon>Sordariomycetes</taxon>
        <taxon>Hypocreomycetidae</taxon>
        <taxon>Glomerellales</taxon>
        <taxon>Glomerellaceae</taxon>
        <taxon>Colletotrichum</taxon>
        <taxon>Colletotrichum destructivum species complex</taxon>
    </lineage>
</organism>
<evidence type="ECO:0000313" key="2">
    <source>
        <dbReference type="EMBL" id="TQN72152.1"/>
    </source>
</evidence>
<reference evidence="2 3" key="1">
    <citation type="journal article" date="2019" name="Sci. Rep.">
        <title>Colletotrichum shisoi sp. nov., an anthracnose pathogen of Perilla frutescens in Japan: molecular phylogenetic, morphological and genomic evidence.</title>
        <authorList>
            <person name="Gan P."/>
            <person name="Tsushima A."/>
            <person name="Hiroyama R."/>
            <person name="Narusaka M."/>
            <person name="Takano Y."/>
            <person name="Narusaka Y."/>
            <person name="Kawaradani M."/>
            <person name="Damm U."/>
            <person name="Shirasu K."/>
        </authorList>
    </citation>
    <scope>NUCLEOTIDE SEQUENCE [LARGE SCALE GENOMIC DNA]</scope>
    <source>
        <strain evidence="2 3">PG-2018a</strain>
    </source>
</reference>
<proteinExistence type="predicted"/>
<keyword evidence="3" id="KW-1185">Reference proteome</keyword>
<evidence type="ECO:0000256" key="1">
    <source>
        <dbReference type="SAM" id="MobiDB-lite"/>
    </source>
</evidence>
<dbReference type="AlphaFoldDB" id="A0A5Q4BYH8"/>
<name>A0A5Q4BYH8_9PEZI</name>
<dbReference type="Proteomes" id="UP000326340">
    <property type="component" value="Unassembled WGS sequence"/>
</dbReference>
<gene>
    <name evidence="2" type="ORF">CSHISOI_03348</name>
</gene>
<feature type="compositionally biased region" description="Polar residues" evidence="1">
    <location>
        <begin position="160"/>
        <end position="173"/>
    </location>
</feature>
<feature type="compositionally biased region" description="Basic and acidic residues" evidence="1">
    <location>
        <begin position="175"/>
        <end position="192"/>
    </location>
</feature>
<evidence type="ECO:0000313" key="3">
    <source>
        <dbReference type="Proteomes" id="UP000326340"/>
    </source>
</evidence>
<feature type="compositionally biased region" description="Polar residues" evidence="1">
    <location>
        <begin position="38"/>
        <end position="53"/>
    </location>
</feature>
<feature type="region of interest" description="Disordered" evidence="1">
    <location>
        <begin position="18"/>
        <end position="74"/>
    </location>
</feature>
<feature type="region of interest" description="Disordered" evidence="1">
    <location>
        <begin position="130"/>
        <end position="195"/>
    </location>
</feature>
<sequence>MFMSRTVLWTSAINLTSHQEMPGRRPESSALARKAQLQGKQSIRTRYLDNQRSAAGANDPAAHPPSSLSSSNRISKARDEAKLLHQPSQPGRWRQTSERTRGQSCCLFSHVRKHTAIPAADRPQLVASLSCSPSKKKGKNRNTGTSVAGMSVCPSHETATHSQTPSQPVSAQRSSHREHAVLPRRGSKERGSRHVCRKGAFCWKSRDEEKCSQQQ</sequence>
<dbReference type="EMBL" id="PUHP01000197">
    <property type="protein sequence ID" value="TQN72152.1"/>
    <property type="molecule type" value="Genomic_DNA"/>
</dbReference>
<protein>
    <submittedName>
        <fullName evidence="2">Uncharacterized protein</fullName>
    </submittedName>
</protein>
<accession>A0A5Q4BYH8</accession>
<comment type="caution">
    <text evidence="2">The sequence shown here is derived from an EMBL/GenBank/DDBJ whole genome shotgun (WGS) entry which is preliminary data.</text>
</comment>